<name>A0A146JCL0_9AQUI</name>
<evidence type="ECO:0000256" key="5">
    <source>
        <dbReference type="ARBA" id="ARBA00022989"/>
    </source>
</evidence>
<dbReference type="InterPro" id="IPR029020">
    <property type="entry name" value="Ammonium/urea_transptr"/>
</dbReference>
<keyword evidence="7" id="KW-0924">Ammonia transport</keyword>
<evidence type="ECO:0000256" key="1">
    <source>
        <dbReference type="ARBA" id="ARBA00004141"/>
    </source>
</evidence>
<dbReference type="EMBL" id="LC145216">
    <property type="protein sequence ID" value="BAU79873.1"/>
    <property type="molecule type" value="Genomic_DNA"/>
</dbReference>
<dbReference type="InterPro" id="IPR001905">
    <property type="entry name" value="Ammonium_transpt"/>
</dbReference>
<dbReference type="Gene3D" id="1.10.3430.10">
    <property type="entry name" value="Ammonium transporter AmtB like domains"/>
    <property type="match status" value="1"/>
</dbReference>
<comment type="subcellular location">
    <subcellularLocation>
        <location evidence="1">Membrane</location>
        <topology evidence="1">Multi-pass membrane protein</topology>
    </subcellularLocation>
</comment>
<comment type="similarity">
    <text evidence="2">Belongs to the ammonia transporter channel (TC 1.A.11.2) family.</text>
</comment>
<evidence type="ECO:0000313" key="10">
    <source>
        <dbReference type="EMBL" id="BAU79873.1"/>
    </source>
</evidence>
<evidence type="ECO:0000256" key="7">
    <source>
        <dbReference type="ARBA" id="ARBA00023177"/>
    </source>
</evidence>
<keyword evidence="3" id="KW-0813">Transport</keyword>
<evidence type="ECO:0000256" key="8">
    <source>
        <dbReference type="SAM" id="Phobius"/>
    </source>
</evidence>
<dbReference type="GO" id="GO:0008519">
    <property type="term" value="F:ammonium channel activity"/>
    <property type="evidence" value="ECO:0007669"/>
    <property type="project" value="InterPro"/>
</dbReference>
<feature type="transmembrane region" description="Helical" evidence="8">
    <location>
        <begin position="63"/>
        <end position="83"/>
    </location>
</feature>
<keyword evidence="4 8" id="KW-0812">Transmembrane</keyword>
<organism evidence="10">
    <name type="scientific">uncultured Aquificaceae bacterium</name>
    <dbReference type="NCBI Taxonomy" id="374108"/>
    <lineage>
        <taxon>Bacteria</taxon>
        <taxon>Pseudomonadati</taxon>
        <taxon>Aquificota</taxon>
        <taxon>Aquificia</taxon>
        <taxon>Aquificales</taxon>
        <taxon>Aquificaceae</taxon>
        <taxon>environmental samples</taxon>
    </lineage>
</organism>
<feature type="domain" description="Ammonium transporter AmtB-like" evidence="9">
    <location>
        <begin position="30"/>
        <end position="153"/>
    </location>
</feature>
<keyword evidence="6 8" id="KW-0472">Membrane</keyword>
<dbReference type="GO" id="GO:0005886">
    <property type="term" value="C:plasma membrane"/>
    <property type="evidence" value="ECO:0007669"/>
    <property type="project" value="TreeGrafter"/>
</dbReference>
<dbReference type="PANTHER" id="PTHR43029:SF10">
    <property type="entry name" value="AMMONIUM TRANSPORTER MEP2"/>
    <property type="match status" value="1"/>
</dbReference>
<evidence type="ECO:0000256" key="4">
    <source>
        <dbReference type="ARBA" id="ARBA00022692"/>
    </source>
</evidence>
<accession>A0A146JCL0</accession>
<reference evidence="10" key="1">
    <citation type="journal article" date="2016" name="Microbes Environ.">
        <title>In Situ Gene Expression Responsible for Sulfide Oxidation and CO2 Fixation of an Uncultured Large Sausage-Shaped Aquificae Bacterium in a Sulfidic Hot Spring.</title>
        <authorList>
            <person name="Tamazawa S."/>
            <person name="Yamamoto K."/>
            <person name="Takasaki K."/>
            <person name="Mitani Y."/>
            <person name="Hanada S."/>
            <person name="Kamagata Y."/>
            <person name="Tamaki H."/>
        </authorList>
    </citation>
    <scope>NUCLEOTIDE SEQUENCE</scope>
</reference>
<feature type="transmembrane region" description="Helical" evidence="8">
    <location>
        <begin position="28"/>
        <end position="51"/>
    </location>
</feature>
<evidence type="ECO:0000259" key="9">
    <source>
        <dbReference type="Pfam" id="PF00909"/>
    </source>
</evidence>
<feature type="transmembrane region" description="Helical" evidence="8">
    <location>
        <begin position="117"/>
        <end position="137"/>
    </location>
</feature>
<dbReference type="SUPFAM" id="SSF111352">
    <property type="entry name" value="Ammonium transporter"/>
    <property type="match status" value="1"/>
</dbReference>
<dbReference type="InterPro" id="IPR024041">
    <property type="entry name" value="NH4_transpt_AmtB-like_dom"/>
</dbReference>
<protein>
    <submittedName>
        <fullName evidence="10">Putative ammonium transporter</fullName>
    </submittedName>
</protein>
<dbReference type="AlphaFoldDB" id="A0A146JCL0"/>
<proteinExistence type="inferred from homology"/>
<dbReference type="Pfam" id="PF00909">
    <property type="entry name" value="Ammonium_transp"/>
    <property type="match status" value="1"/>
</dbReference>
<dbReference type="PANTHER" id="PTHR43029">
    <property type="entry name" value="AMMONIUM TRANSPORTER MEP2"/>
    <property type="match status" value="1"/>
</dbReference>
<evidence type="ECO:0000256" key="6">
    <source>
        <dbReference type="ARBA" id="ARBA00023136"/>
    </source>
</evidence>
<evidence type="ECO:0000256" key="3">
    <source>
        <dbReference type="ARBA" id="ARBA00022448"/>
    </source>
</evidence>
<keyword evidence="5 8" id="KW-1133">Transmembrane helix</keyword>
<sequence>MKKLTFLMATLVPIFAFGEDTPKLDSGNTAWMIVATALVMLMTPAGLALFYGGMTRSKNILNTIAMSFLAYCVASVVWVLWAYSLAFGTDISGIIGSLDHVFLLNISVNDIWSTGNISTLLFVAFQMTFAAITVALASGSVIERMKFQFLAFVCSSLDNGCVCSYCSLGYGVVDFWLNLELWILQVGPLFI</sequence>
<evidence type="ECO:0000256" key="2">
    <source>
        <dbReference type="ARBA" id="ARBA00005887"/>
    </source>
</evidence>